<dbReference type="InterPro" id="IPR013740">
    <property type="entry name" value="Redoxin"/>
</dbReference>
<dbReference type="SUPFAM" id="SSF52833">
    <property type="entry name" value="Thioredoxin-like"/>
    <property type="match status" value="1"/>
</dbReference>
<organism evidence="3">
    <name type="scientific">uncultured Thermomicrobiales bacterium</name>
    <dbReference type="NCBI Taxonomy" id="1645740"/>
    <lineage>
        <taxon>Bacteria</taxon>
        <taxon>Pseudomonadati</taxon>
        <taxon>Thermomicrobiota</taxon>
        <taxon>Thermomicrobia</taxon>
        <taxon>Thermomicrobiales</taxon>
        <taxon>environmental samples</taxon>
    </lineage>
</organism>
<gene>
    <name evidence="3" type="ORF">AVDCRST_MAG59-2370</name>
</gene>
<evidence type="ECO:0000256" key="1">
    <source>
        <dbReference type="SAM" id="SignalP"/>
    </source>
</evidence>
<proteinExistence type="predicted"/>
<feature type="domain" description="Thioredoxin" evidence="2">
    <location>
        <begin position="55"/>
        <end position="209"/>
    </location>
</feature>
<name>A0A6J4USB4_9BACT</name>
<dbReference type="Pfam" id="PF08534">
    <property type="entry name" value="Redoxin"/>
    <property type="match status" value="1"/>
</dbReference>
<sequence>MVPRFALIPALALAWLVPLPGTVFAAVQEPAPACASALWLAPLAATPEAGDAVRAAAAADAPAWLTAELTDACSGEVFALADFAGKTAYVEAMATWCPPCRDQLARVKDAAARIPEEERGDVVFVVLSSEVGLPREDLAAYAADNAFPFVFAVMPAEMLRAMADDLGREVAVPPAMPHLIIAPDGTVGELRTGNTAPDDLLVLLEEAARPAAA</sequence>
<dbReference type="InterPro" id="IPR013766">
    <property type="entry name" value="Thioredoxin_domain"/>
</dbReference>
<dbReference type="PROSITE" id="PS51352">
    <property type="entry name" value="THIOREDOXIN_2"/>
    <property type="match status" value="1"/>
</dbReference>
<dbReference type="GO" id="GO:0016491">
    <property type="term" value="F:oxidoreductase activity"/>
    <property type="evidence" value="ECO:0007669"/>
    <property type="project" value="InterPro"/>
</dbReference>
<accession>A0A6J4USB4</accession>
<feature type="signal peptide" evidence="1">
    <location>
        <begin position="1"/>
        <end position="25"/>
    </location>
</feature>
<protein>
    <recommendedName>
        <fullName evidence="2">Thioredoxin domain-containing protein</fullName>
    </recommendedName>
</protein>
<dbReference type="InterPro" id="IPR036249">
    <property type="entry name" value="Thioredoxin-like_sf"/>
</dbReference>
<dbReference type="AlphaFoldDB" id="A0A6J4USB4"/>
<evidence type="ECO:0000259" key="2">
    <source>
        <dbReference type="PROSITE" id="PS51352"/>
    </source>
</evidence>
<feature type="chain" id="PRO_5026998443" description="Thioredoxin domain-containing protein" evidence="1">
    <location>
        <begin position="26"/>
        <end position="213"/>
    </location>
</feature>
<keyword evidence="1" id="KW-0732">Signal</keyword>
<dbReference type="Gene3D" id="3.40.30.10">
    <property type="entry name" value="Glutaredoxin"/>
    <property type="match status" value="1"/>
</dbReference>
<dbReference type="EMBL" id="CADCWF010000153">
    <property type="protein sequence ID" value="CAA9559516.1"/>
    <property type="molecule type" value="Genomic_DNA"/>
</dbReference>
<evidence type="ECO:0000313" key="3">
    <source>
        <dbReference type="EMBL" id="CAA9559516.1"/>
    </source>
</evidence>
<reference evidence="3" key="1">
    <citation type="submission" date="2020-02" db="EMBL/GenBank/DDBJ databases">
        <authorList>
            <person name="Meier V. D."/>
        </authorList>
    </citation>
    <scope>NUCLEOTIDE SEQUENCE</scope>
    <source>
        <strain evidence="3">AVDCRST_MAG59</strain>
    </source>
</reference>